<dbReference type="Proteomes" id="UP000287239">
    <property type="component" value="Unassembled WGS sequence"/>
</dbReference>
<gene>
    <name evidence="5" type="ORF">CBF35_10420</name>
</gene>
<dbReference type="OrthoDB" id="5522265at2"/>
<feature type="binding site" evidence="2">
    <location>
        <position position="193"/>
    </location>
    <ligand>
        <name>S-adenosyl-L-methionine</name>
        <dbReference type="ChEBI" id="CHEBI:59789"/>
    </ligand>
</feature>
<feature type="domain" description="Methyltransferase" evidence="3">
    <location>
        <begin position="97"/>
        <end position="210"/>
    </location>
</feature>
<dbReference type="InterPro" id="IPR052939">
    <property type="entry name" value="23S_rRNA_MeTrnsfrase_RlmA"/>
</dbReference>
<dbReference type="GO" id="GO:0008168">
    <property type="term" value="F:methyltransferase activity"/>
    <property type="evidence" value="ECO:0007669"/>
    <property type="project" value="UniProtKB-KW"/>
</dbReference>
<organism evidence="5 6">
    <name type="scientific">Vagococcus salmoninarum</name>
    <dbReference type="NCBI Taxonomy" id="2739"/>
    <lineage>
        <taxon>Bacteria</taxon>
        <taxon>Bacillati</taxon>
        <taxon>Bacillota</taxon>
        <taxon>Bacilli</taxon>
        <taxon>Lactobacillales</taxon>
        <taxon>Enterococcaceae</taxon>
        <taxon>Vagococcus</taxon>
    </lineage>
</organism>
<dbReference type="GeneID" id="98568787"/>
<evidence type="ECO:0000256" key="1">
    <source>
        <dbReference type="PIRSR" id="PIRSR018249-1"/>
    </source>
</evidence>
<keyword evidence="6" id="KW-1185">Reference proteome</keyword>
<keyword evidence="1" id="KW-0862">Zinc</keyword>
<feature type="binding site" evidence="1">
    <location>
        <position position="38"/>
    </location>
    <ligand>
        <name>Zn(2+)</name>
        <dbReference type="ChEBI" id="CHEBI:29105"/>
    </ligand>
</feature>
<keyword evidence="2" id="KW-0949">S-adenosyl-L-methionine</keyword>
<feature type="binding site" evidence="1">
    <location>
        <position position="42"/>
    </location>
    <ligand>
        <name>Zn(2+)</name>
        <dbReference type="ChEBI" id="CHEBI:29105"/>
    </ligand>
</feature>
<dbReference type="SUPFAM" id="SSF53335">
    <property type="entry name" value="S-adenosyl-L-methionine-dependent methyltransferases"/>
    <property type="match status" value="1"/>
</dbReference>
<dbReference type="InterPro" id="IPR029063">
    <property type="entry name" value="SAM-dependent_MTases_sf"/>
</dbReference>
<keyword evidence="5" id="KW-0808">Transferase</keyword>
<evidence type="ECO:0000313" key="6">
    <source>
        <dbReference type="Proteomes" id="UP000287239"/>
    </source>
</evidence>
<evidence type="ECO:0000259" key="3">
    <source>
        <dbReference type="Pfam" id="PF13847"/>
    </source>
</evidence>
<feature type="binding site" evidence="1">
    <location>
        <position position="21"/>
    </location>
    <ligand>
        <name>Zn(2+)</name>
        <dbReference type="ChEBI" id="CHEBI:29105"/>
    </ligand>
</feature>
<evidence type="ECO:0000259" key="4">
    <source>
        <dbReference type="Pfam" id="PF21302"/>
    </source>
</evidence>
<dbReference type="InterPro" id="IPR016718">
    <property type="entry name" value="rRNA_m1G-MeTrfase_A_prd"/>
</dbReference>
<dbReference type="GO" id="GO:0032259">
    <property type="term" value="P:methylation"/>
    <property type="evidence" value="ECO:0007669"/>
    <property type="project" value="UniProtKB-KW"/>
</dbReference>
<feature type="binding site" evidence="2">
    <location>
        <begin position="106"/>
        <end position="107"/>
    </location>
    <ligand>
        <name>S-adenosyl-L-methionine</name>
        <dbReference type="ChEBI" id="CHEBI:59789"/>
    </ligand>
</feature>
<dbReference type="Pfam" id="PF13847">
    <property type="entry name" value="Methyltransf_31"/>
    <property type="match status" value="1"/>
</dbReference>
<dbReference type="AlphaFoldDB" id="A0A429ZL11"/>
<proteinExistence type="predicted"/>
<name>A0A429ZL11_9ENTE</name>
<dbReference type="RefSeq" id="WP_126780881.1">
    <property type="nucleotide sequence ID" value="NZ_CAUQJP010000021.1"/>
</dbReference>
<keyword evidence="1" id="KW-0479">Metal-binding</keyword>
<sequence length="282" mass="32359">MLKKIDRGDQFLKQNINLFRCPNCHQPMNQIRDYQVSCENNHQYDLSKKGTLHFLNHTIKTDYDQGMLTHRQKMIDTGLYDQLITRLSELLATDDIETLVDMGCGEGSFLKDLTALEVKGQKIGFDISKDGVNLATEQPIEAFWCVADMTNLPFNDQSISHLLNIFSPSHYEEFRRVLKSQGKIIKVVPEADYLKELRALFYENNEAKQSYSNEKVVTKFAEELTLVSQERLTYQFPVPKENQIDLLKMSPLSWGATAEAFAKAQENNVETITIDVLILIGR</sequence>
<dbReference type="GO" id="GO:0046872">
    <property type="term" value="F:metal ion binding"/>
    <property type="evidence" value="ECO:0007669"/>
    <property type="project" value="UniProtKB-KW"/>
</dbReference>
<evidence type="ECO:0000256" key="2">
    <source>
        <dbReference type="PIRSR" id="PIRSR018249-2"/>
    </source>
</evidence>
<dbReference type="PANTHER" id="PTHR43460:SF1">
    <property type="entry name" value="METHYLTRANSFERASE TYPE 11 DOMAIN-CONTAINING PROTEIN"/>
    <property type="match status" value="1"/>
</dbReference>
<evidence type="ECO:0000313" key="5">
    <source>
        <dbReference type="EMBL" id="RST94384.1"/>
    </source>
</evidence>
<comment type="caution">
    <text evidence="5">The sequence shown here is derived from an EMBL/GenBank/DDBJ whole genome shotgun (WGS) entry which is preliminary data.</text>
</comment>
<reference evidence="5 6" key="1">
    <citation type="submission" date="2017-05" db="EMBL/GenBank/DDBJ databases">
        <title>Vagococcus spp. assemblies.</title>
        <authorList>
            <person name="Gulvik C.A."/>
        </authorList>
    </citation>
    <scope>NUCLEOTIDE SEQUENCE [LARGE SCALE GENOMIC DNA]</scope>
    <source>
        <strain evidence="5 6">NCFB 2777</strain>
    </source>
</reference>
<keyword evidence="5" id="KW-0489">Methyltransferase</keyword>
<dbReference type="PANTHER" id="PTHR43460">
    <property type="entry name" value="METHYLTRANSFERASE"/>
    <property type="match status" value="1"/>
</dbReference>
<dbReference type="EMBL" id="NGJU01000015">
    <property type="protein sequence ID" value="RST94384.1"/>
    <property type="molecule type" value="Genomic_DNA"/>
</dbReference>
<feature type="domain" description="23S rRNA (guanine(745)-N(1))-methyltransferase N-terminal" evidence="4">
    <location>
        <begin position="19"/>
        <end position="55"/>
    </location>
</feature>
<dbReference type="InterPro" id="IPR025714">
    <property type="entry name" value="Methyltranfer_dom"/>
</dbReference>
<dbReference type="Gene3D" id="3.40.50.150">
    <property type="entry name" value="Vaccinia Virus protein VP39"/>
    <property type="match status" value="1"/>
</dbReference>
<dbReference type="PIRSF" id="PIRSF018249">
    <property type="entry name" value="MyrA_prd"/>
    <property type="match status" value="1"/>
</dbReference>
<feature type="binding site" evidence="1">
    <location>
        <position position="24"/>
    </location>
    <ligand>
        <name>Zn(2+)</name>
        <dbReference type="ChEBI" id="CHEBI:29105"/>
    </ligand>
</feature>
<protein>
    <submittedName>
        <fullName evidence="5">50S rRNA methyltransferase</fullName>
    </submittedName>
</protein>
<feature type="binding site" evidence="2">
    <location>
        <position position="80"/>
    </location>
    <ligand>
        <name>S-adenosyl-L-methionine</name>
        <dbReference type="ChEBI" id="CHEBI:59789"/>
    </ligand>
</feature>
<accession>A0A429ZL11</accession>
<dbReference type="InterPro" id="IPR048647">
    <property type="entry name" value="RlmA_N"/>
</dbReference>
<dbReference type="Pfam" id="PF21302">
    <property type="entry name" value="Zn_ribbon_RlmA"/>
    <property type="match status" value="1"/>
</dbReference>